<evidence type="ECO:0000313" key="2">
    <source>
        <dbReference type="Proteomes" id="UP000311919"/>
    </source>
</evidence>
<evidence type="ECO:0000313" key="1">
    <source>
        <dbReference type="EMBL" id="TNN13925.1"/>
    </source>
</evidence>
<reference evidence="1 2" key="1">
    <citation type="submission" date="2019-03" db="EMBL/GenBank/DDBJ databases">
        <title>An improved genome assembly of the fluke Schistosoma japonicum.</title>
        <authorList>
            <person name="Hu W."/>
            <person name="Luo F."/>
            <person name="Yin M."/>
            <person name="Mo X."/>
            <person name="Sun C."/>
            <person name="Wu Q."/>
            <person name="Zhu B."/>
            <person name="Xiang M."/>
            <person name="Wang J."/>
            <person name="Wang Y."/>
            <person name="Zhang T."/>
            <person name="Xu B."/>
            <person name="Zheng H."/>
            <person name="Feng Z."/>
        </authorList>
    </citation>
    <scope>NUCLEOTIDE SEQUENCE [LARGE SCALE GENOMIC DNA]</scope>
    <source>
        <strain evidence="1">HuSjv2</strain>
        <tissue evidence="1">Worms</tissue>
    </source>
</reference>
<dbReference type="Proteomes" id="UP000311919">
    <property type="component" value="Unassembled WGS sequence"/>
</dbReference>
<sequence>MKFLLSCRHIYEIFNKQNYYYYLNDDHADLDVDDWGDHDDLDDNHADYGNDLDDDVIRIKIDINQVP</sequence>
<dbReference type="AlphaFoldDB" id="A0A4Z2DBT3"/>
<proteinExistence type="predicted"/>
<comment type="caution">
    <text evidence="1">The sequence shown here is derived from an EMBL/GenBank/DDBJ whole genome shotgun (WGS) entry which is preliminary data.</text>
</comment>
<organism evidence="1 2">
    <name type="scientific">Schistosoma japonicum</name>
    <name type="common">Blood fluke</name>
    <dbReference type="NCBI Taxonomy" id="6182"/>
    <lineage>
        <taxon>Eukaryota</taxon>
        <taxon>Metazoa</taxon>
        <taxon>Spiralia</taxon>
        <taxon>Lophotrochozoa</taxon>
        <taxon>Platyhelminthes</taxon>
        <taxon>Trematoda</taxon>
        <taxon>Digenea</taxon>
        <taxon>Strigeidida</taxon>
        <taxon>Schistosomatoidea</taxon>
        <taxon>Schistosomatidae</taxon>
        <taxon>Schistosoma</taxon>
    </lineage>
</organism>
<gene>
    <name evidence="1" type="ORF">EWB00_002495</name>
</gene>
<dbReference type="EMBL" id="SKCS01000181">
    <property type="protein sequence ID" value="TNN13925.1"/>
    <property type="molecule type" value="Genomic_DNA"/>
</dbReference>
<keyword evidence="2" id="KW-1185">Reference proteome</keyword>
<name>A0A4Z2DBT3_SCHJA</name>
<protein>
    <submittedName>
        <fullName evidence="1">Uncharacterized protein</fullName>
    </submittedName>
</protein>
<accession>A0A4Z2DBT3</accession>